<feature type="compositionally biased region" description="Basic residues" evidence="1">
    <location>
        <begin position="63"/>
        <end position="76"/>
    </location>
</feature>
<gene>
    <name evidence="2" type="ORF">ISF6_4087</name>
</gene>
<sequence length="130" mass="14109">MPLRPPAGEEQGARHRVPNQVSGPAVFIGRVLRTGGPGRPCVEAPQIDAPQLDASGAEAVRRPSARLRTRSPSMGRHRLQTRVMAGLASRQALIEHTLLQHETPLGRFYAGLFPIVSQTHSRQQRALATA</sequence>
<dbReference type="AlphaFoldDB" id="A0A0K8P5A7"/>
<proteinExistence type="predicted"/>
<protein>
    <submittedName>
        <fullName evidence="2">Uncharacterized protein</fullName>
    </submittedName>
</protein>
<dbReference type="Proteomes" id="UP000037660">
    <property type="component" value="Unassembled WGS sequence"/>
</dbReference>
<reference evidence="2 3" key="2">
    <citation type="journal article" date="2016" name="Science">
        <title>A bacterium that degrades and assimilates poly(ethylene terephthalate).</title>
        <authorList>
            <person name="Yoshida S."/>
            <person name="Hiraga K."/>
            <person name="Takehana T."/>
            <person name="Taniguchi I."/>
            <person name="Yamaji H."/>
            <person name="Maeda Y."/>
            <person name="Toyohara K."/>
            <person name="Miyamoto K."/>
            <person name="Kimura Y."/>
            <person name="Oda K."/>
        </authorList>
    </citation>
    <scope>NUCLEOTIDE SEQUENCE [LARGE SCALE GENOMIC DNA]</scope>
    <source>
        <strain evidence="3">NBRC 110686 / TISTR 2288 / 201-F6</strain>
    </source>
</reference>
<organism evidence="2 3">
    <name type="scientific">Piscinibacter sakaiensis</name>
    <name type="common">Ideonella sakaiensis</name>
    <dbReference type="NCBI Taxonomy" id="1547922"/>
    <lineage>
        <taxon>Bacteria</taxon>
        <taxon>Pseudomonadati</taxon>
        <taxon>Pseudomonadota</taxon>
        <taxon>Betaproteobacteria</taxon>
        <taxon>Burkholderiales</taxon>
        <taxon>Sphaerotilaceae</taxon>
        <taxon>Piscinibacter</taxon>
    </lineage>
</organism>
<accession>A0A0K8P5A7</accession>
<evidence type="ECO:0000313" key="2">
    <source>
        <dbReference type="EMBL" id="GAP37893.1"/>
    </source>
</evidence>
<dbReference type="EMBL" id="BBYR01000062">
    <property type="protein sequence ID" value="GAP37893.1"/>
    <property type="molecule type" value="Genomic_DNA"/>
</dbReference>
<feature type="region of interest" description="Disordered" evidence="1">
    <location>
        <begin position="48"/>
        <end position="76"/>
    </location>
</feature>
<reference evidence="3" key="1">
    <citation type="submission" date="2015-07" db="EMBL/GenBank/DDBJ databases">
        <title>Discovery of a poly(ethylene terephthalate assimilation.</title>
        <authorList>
            <person name="Yoshida S."/>
            <person name="Hiraga K."/>
            <person name="Takehana T."/>
            <person name="Taniguchi I."/>
            <person name="Yamaji H."/>
            <person name="Maeda Y."/>
            <person name="Toyohara K."/>
            <person name="Miyamoto K."/>
            <person name="Kimura Y."/>
            <person name="Oda K."/>
        </authorList>
    </citation>
    <scope>NUCLEOTIDE SEQUENCE [LARGE SCALE GENOMIC DNA]</scope>
    <source>
        <strain evidence="3">NBRC 110686 / TISTR 2288 / 201-F6</strain>
    </source>
</reference>
<keyword evidence="3" id="KW-1185">Reference proteome</keyword>
<evidence type="ECO:0000313" key="3">
    <source>
        <dbReference type="Proteomes" id="UP000037660"/>
    </source>
</evidence>
<evidence type="ECO:0000256" key="1">
    <source>
        <dbReference type="SAM" id="MobiDB-lite"/>
    </source>
</evidence>
<dbReference type="STRING" id="1547922.ISF6_4087"/>
<name>A0A0K8P5A7_PISS1</name>
<comment type="caution">
    <text evidence="2">The sequence shown here is derived from an EMBL/GenBank/DDBJ whole genome shotgun (WGS) entry which is preliminary data.</text>
</comment>